<keyword evidence="9" id="KW-1185">Reference proteome</keyword>
<evidence type="ECO:0000256" key="7">
    <source>
        <dbReference type="SAM" id="Phobius"/>
    </source>
</evidence>
<evidence type="ECO:0000313" key="9">
    <source>
        <dbReference type="Proteomes" id="UP000410492"/>
    </source>
</evidence>
<dbReference type="PANTHER" id="PTHR14319:SF3">
    <property type="entry name" value="TRANSMEMBRANE PROTEIN-LIKE PROTEIN"/>
    <property type="match status" value="1"/>
</dbReference>
<protein>
    <submittedName>
        <fullName evidence="8">Uncharacterized protein</fullName>
    </submittedName>
</protein>
<dbReference type="Proteomes" id="UP000410492">
    <property type="component" value="Unassembled WGS sequence"/>
</dbReference>
<evidence type="ECO:0000256" key="2">
    <source>
        <dbReference type="ARBA" id="ARBA00005542"/>
    </source>
</evidence>
<evidence type="ECO:0000313" key="8">
    <source>
        <dbReference type="EMBL" id="VEN44838.1"/>
    </source>
</evidence>
<dbReference type="AlphaFoldDB" id="A0A653CAB0"/>
<keyword evidence="3" id="KW-1003">Cell membrane</keyword>
<dbReference type="GO" id="GO:0005886">
    <property type="term" value="C:plasma membrane"/>
    <property type="evidence" value="ECO:0007669"/>
    <property type="project" value="UniProtKB-SubCell"/>
</dbReference>
<feature type="transmembrane region" description="Helical" evidence="7">
    <location>
        <begin position="154"/>
        <end position="174"/>
    </location>
</feature>
<comment type="subcellular location">
    <subcellularLocation>
        <location evidence="1">Cell membrane</location>
        <topology evidence="1">Multi-pass membrane protein</topology>
    </subcellularLocation>
</comment>
<proteinExistence type="inferred from homology"/>
<name>A0A653CAB0_CALMS</name>
<dbReference type="PANTHER" id="PTHR14319">
    <property type="entry name" value="FIVE-SPAN TRANSMEMBRANE PROTEIN M83"/>
    <property type="match status" value="1"/>
</dbReference>
<sequence>MLDFMYNLDRNLEVNTKLCDNFDDCMRAKTYEDGNGLGIIHFNIRSLQKHYDELLVYVETAHLIADVIVLSETGWDCSDDSLATPFYMLVIELLLLVLSNLAFIPAVYVAFKRKYYVESIAYFSICFFSIFYHSCDAGENIISFCITKPNALQFGDFFCALLAIWVTLLAMADLPQMWTSIAQMAGAISLAFCTSIDRMALWVFIVPVVIGIFIVLGS</sequence>
<dbReference type="EMBL" id="CAACVG010007324">
    <property type="protein sequence ID" value="VEN44838.1"/>
    <property type="molecule type" value="Genomic_DNA"/>
</dbReference>
<evidence type="ECO:0000256" key="5">
    <source>
        <dbReference type="ARBA" id="ARBA00022989"/>
    </source>
</evidence>
<accession>A0A653CAB0</accession>
<keyword evidence="4 7" id="KW-0812">Transmembrane</keyword>
<evidence type="ECO:0000256" key="1">
    <source>
        <dbReference type="ARBA" id="ARBA00004651"/>
    </source>
</evidence>
<reference evidence="8 9" key="1">
    <citation type="submission" date="2019-01" db="EMBL/GenBank/DDBJ databases">
        <authorList>
            <person name="Sayadi A."/>
        </authorList>
    </citation>
    <scope>NUCLEOTIDE SEQUENCE [LARGE SCALE GENOMIC DNA]</scope>
</reference>
<feature type="transmembrane region" description="Helical" evidence="7">
    <location>
        <begin position="86"/>
        <end position="108"/>
    </location>
</feature>
<comment type="similarity">
    <text evidence="2">Belongs to the TMEM8 family.</text>
</comment>
<gene>
    <name evidence="8" type="ORF">CALMAC_LOCUS7497</name>
</gene>
<evidence type="ECO:0000256" key="3">
    <source>
        <dbReference type="ARBA" id="ARBA00022475"/>
    </source>
</evidence>
<keyword evidence="5 7" id="KW-1133">Transmembrane helix</keyword>
<dbReference type="OrthoDB" id="6771716at2759"/>
<dbReference type="InterPro" id="IPR021910">
    <property type="entry name" value="NGX6/PGAP6/MYMK"/>
</dbReference>
<evidence type="ECO:0000256" key="6">
    <source>
        <dbReference type="ARBA" id="ARBA00023136"/>
    </source>
</evidence>
<feature type="transmembrane region" description="Helical" evidence="7">
    <location>
        <begin position="199"/>
        <end position="217"/>
    </location>
</feature>
<organism evidence="8 9">
    <name type="scientific">Callosobruchus maculatus</name>
    <name type="common">Southern cowpea weevil</name>
    <name type="synonym">Pulse bruchid</name>
    <dbReference type="NCBI Taxonomy" id="64391"/>
    <lineage>
        <taxon>Eukaryota</taxon>
        <taxon>Metazoa</taxon>
        <taxon>Ecdysozoa</taxon>
        <taxon>Arthropoda</taxon>
        <taxon>Hexapoda</taxon>
        <taxon>Insecta</taxon>
        <taxon>Pterygota</taxon>
        <taxon>Neoptera</taxon>
        <taxon>Endopterygota</taxon>
        <taxon>Coleoptera</taxon>
        <taxon>Polyphaga</taxon>
        <taxon>Cucujiformia</taxon>
        <taxon>Chrysomeloidea</taxon>
        <taxon>Chrysomelidae</taxon>
        <taxon>Bruchinae</taxon>
        <taxon>Bruchini</taxon>
        <taxon>Callosobruchus</taxon>
    </lineage>
</organism>
<evidence type="ECO:0000256" key="4">
    <source>
        <dbReference type="ARBA" id="ARBA00022692"/>
    </source>
</evidence>
<dbReference type="Pfam" id="PF12036">
    <property type="entry name" value="DUF3522"/>
    <property type="match status" value="1"/>
</dbReference>
<keyword evidence="6 7" id="KW-0472">Membrane</keyword>